<feature type="transmembrane region" description="Helical" evidence="8">
    <location>
        <begin position="160"/>
        <end position="180"/>
    </location>
</feature>
<evidence type="ECO:0000256" key="3">
    <source>
        <dbReference type="ARBA" id="ARBA00022670"/>
    </source>
</evidence>
<feature type="transmembrane region" description="Helical" evidence="8">
    <location>
        <begin position="321"/>
        <end position="340"/>
    </location>
</feature>
<feature type="domain" description="Methanolan biosynthesis EpsI" evidence="9">
    <location>
        <begin position="326"/>
        <end position="532"/>
    </location>
</feature>
<dbReference type="InterPro" id="IPR026491">
    <property type="entry name" value="ExosortD_VPLPA"/>
</dbReference>
<dbReference type="NCBIfam" id="TIGR04152">
    <property type="entry name" value="exosort_VPLPA"/>
    <property type="match status" value="1"/>
</dbReference>
<feature type="transmembrane region" description="Helical" evidence="8">
    <location>
        <begin position="134"/>
        <end position="153"/>
    </location>
</feature>
<evidence type="ECO:0000256" key="6">
    <source>
        <dbReference type="ARBA" id="ARBA00022989"/>
    </source>
</evidence>
<protein>
    <submittedName>
        <fullName evidence="10">VPLPA-CTERM-specific exosortase XrtD</fullName>
        <ecNumber evidence="10">3.4.22.-</ecNumber>
    </submittedName>
</protein>
<dbReference type="InterPro" id="IPR013426">
    <property type="entry name" value="EpsH-like"/>
</dbReference>
<accession>A0ABV3RNR7</accession>
<keyword evidence="6 8" id="KW-1133">Transmembrane helix</keyword>
<reference evidence="10 11" key="1">
    <citation type="submission" date="2024-07" db="EMBL/GenBank/DDBJ databases">
        <title>Marimonas sp.nov., isolated from tidal-flat sediment.</title>
        <authorList>
            <person name="Jayan J.N."/>
            <person name="Lee S.S."/>
        </authorList>
    </citation>
    <scope>NUCLEOTIDE SEQUENCE [LARGE SCALE GENOMIC DNA]</scope>
    <source>
        <strain evidence="10 11">MJW-29</strain>
    </source>
</reference>
<feature type="transmembrane region" description="Helical" evidence="8">
    <location>
        <begin position="226"/>
        <end position="249"/>
    </location>
</feature>
<dbReference type="Proteomes" id="UP001556098">
    <property type="component" value="Unassembled WGS sequence"/>
</dbReference>
<feature type="transmembrane region" description="Helical" evidence="8">
    <location>
        <begin position="200"/>
        <end position="219"/>
    </location>
</feature>
<dbReference type="GO" id="GO:0016787">
    <property type="term" value="F:hydrolase activity"/>
    <property type="evidence" value="ECO:0007669"/>
    <property type="project" value="UniProtKB-KW"/>
</dbReference>
<dbReference type="NCBIfam" id="TIGR02602">
    <property type="entry name" value="8TM_EpsH"/>
    <property type="match status" value="1"/>
</dbReference>
<dbReference type="EMBL" id="JBFNXX010000008">
    <property type="protein sequence ID" value="MEW9920326.1"/>
    <property type="molecule type" value="Genomic_DNA"/>
</dbReference>
<proteinExistence type="predicted"/>
<feature type="transmembrane region" description="Helical" evidence="8">
    <location>
        <begin position="85"/>
        <end position="104"/>
    </location>
</feature>
<feature type="transmembrane region" description="Helical" evidence="8">
    <location>
        <begin position="111"/>
        <end position="128"/>
    </location>
</feature>
<keyword evidence="2" id="KW-1003">Cell membrane</keyword>
<dbReference type="NCBIfam" id="TIGR02914">
    <property type="entry name" value="EpsI_fam"/>
    <property type="match status" value="1"/>
</dbReference>
<evidence type="ECO:0000256" key="1">
    <source>
        <dbReference type="ARBA" id="ARBA00004651"/>
    </source>
</evidence>
<sequence length="536" mass="60149">MTSMANRNSFLSKFTSGLLTWGLFWLVLITLAAGLLFAHGFAILLEAWSKPEYSHGPLIPVLSALMFLRELKEYPPQPGPKRDRWQGVVLILLSIVVAFSGKILQIDSLEAYAIIIWVAGILLISFGWETGKNFWPPVVHLAFMLPLPGMLYYEVSTSLQLISSELGVWFLRLASVPVYLDGNIIDLGVLRLHVAEACSGLRYLFPILSFSYIFAVLYQGPKWHKLLLLFAAAPIAVFMNSVRIAMAGILMQHFGAEWLEGFTHFFEGWVIFMSSVLILFLFAWVLLKLNPRKMRLVDALDLDTHGLLPQAARLKLVQPSAALIAATVMMIAFVSVWPFVPDRAAVAPERFAFAQFPQQFGDWRQIGKERRFSPAVERVLSADDYIAVQFGRSPDEPSLDFFSAWYEDLAADGVMHNPEICLPGAGWEIAKVELVDIASELNLEAPFNINRVIVQRGEERMLVYYWFTHMGRAIPRNATAKFSVLTRGVVAGRFDGAIIRLISPIKKDQPEVEADAQLNDLLTKLLPQLPRFIPGA</sequence>
<dbReference type="InterPro" id="IPR014263">
    <property type="entry name" value="Methanolan_biosynth_EpsI"/>
</dbReference>
<evidence type="ECO:0000256" key="4">
    <source>
        <dbReference type="ARBA" id="ARBA00022692"/>
    </source>
</evidence>
<comment type="subcellular location">
    <subcellularLocation>
        <location evidence="1">Cell membrane</location>
        <topology evidence="1">Multi-pass membrane protein</topology>
    </subcellularLocation>
</comment>
<evidence type="ECO:0000256" key="7">
    <source>
        <dbReference type="ARBA" id="ARBA00023136"/>
    </source>
</evidence>
<organism evidence="10 11">
    <name type="scientific">Sulfitobacter sediminis</name>
    <dbReference type="NCBI Taxonomy" id="3234186"/>
    <lineage>
        <taxon>Bacteria</taxon>
        <taxon>Pseudomonadati</taxon>
        <taxon>Pseudomonadota</taxon>
        <taxon>Alphaproteobacteria</taxon>
        <taxon>Rhodobacterales</taxon>
        <taxon>Roseobacteraceae</taxon>
        <taxon>Sulfitobacter</taxon>
    </lineage>
</organism>
<gene>
    <name evidence="10" type="primary">xrtD</name>
    <name evidence="10" type="ORF">AB2B41_11970</name>
</gene>
<keyword evidence="5 10" id="KW-0378">Hydrolase</keyword>
<feature type="transmembrane region" description="Helical" evidence="8">
    <location>
        <begin position="269"/>
        <end position="287"/>
    </location>
</feature>
<evidence type="ECO:0000256" key="8">
    <source>
        <dbReference type="SAM" id="Phobius"/>
    </source>
</evidence>
<dbReference type="InterPro" id="IPR026392">
    <property type="entry name" value="Exo/Archaeosortase_dom"/>
</dbReference>
<dbReference type="Pfam" id="PF09721">
    <property type="entry name" value="Exosortase_EpsH"/>
    <property type="match status" value="1"/>
</dbReference>
<name>A0ABV3RNR7_9RHOB</name>
<keyword evidence="4 8" id="KW-0812">Transmembrane</keyword>
<keyword evidence="11" id="KW-1185">Reference proteome</keyword>
<dbReference type="EC" id="3.4.22.-" evidence="10"/>
<keyword evidence="3" id="KW-0645">Protease</keyword>
<dbReference type="Pfam" id="PF11984">
    <property type="entry name" value="DUF3485"/>
    <property type="match status" value="1"/>
</dbReference>
<dbReference type="NCBIfam" id="TIGR04178">
    <property type="entry name" value="exo_archaeo"/>
    <property type="match status" value="1"/>
</dbReference>
<feature type="transmembrane region" description="Helical" evidence="8">
    <location>
        <begin position="21"/>
        <end position="45"/>
    </location>
</feature>
<evidence type="ECO:0000313" key="10">
    <source>
        <dbReference type="EMBL" id="MEW9920326.1"/>
    </source>
</evidence>
<evidence type="ECO:0000256" key="5">
    <source>
        <dbReference type="ARBA" id="ARBA00022801"/>
    </source>
</evidence>
<evidence type="ECO:0000256" key="2">
    <source>
        <dbReference type="ARBA" id="ARBA00022475"/>
    </source>
</evidence>
<comment type="caution">
    <text evidence="10">The sequence shown here is derived from an EMBL/GenBank/DDBJ whole genome shotgun (WGS) entry which is preliminary data.</text>
</comment>
<evidence type="ECO:0000313" key="11">
    <source>
        <dbReference type="Proteomes" id="UP001556098"/>
    </source>
</evidence>
<evidence type="ECO:0000259" key="9">
    <source>
        <dbReference type="Pfam" id="PF11984"/>
    </source>
</evidence>
<dbReference type="InterPro" id="IPR019127">
    <property type="entry name" value="Exosortase"/>
</dbReference>
<keyword evidence="7 8" id="KW-0472">Membrane</keyword>